<dbReference type="KEGG" id="nha:Nham_2522"/>
<accession>Q1QKE3</accession>
<evidence type="ECO:0000313" key="1">
    <source>
        <dbReference type="EMBL" id="ABE63304.1"/>
    </source>
</evidence>
<sequence length="111" mass="12719">MSVQIVADAAEARRRLAGRNRLTLFNAYFRLHMPREMFDACDAGPSTWWDIPADIALLRGYGSETKLTTAGVLLLLGYIPVRGRTTTTYRRSNIWDEDLDRLSRIEPIVYQ</sequence>
<keyword evidence="2" id="KW-1185">Reference proteome</keyword>
<proteinExistence type="predicted"/>
<name>Q1QKE3_NITHX</name>
<dbReference type="Proteomes" id="UP000001953">
    <property type="component" value="Chromosome"/>
</dbReference>
<dbReference type="EMBL" id="CP000319">
    <property type="protein sequence ID" value="ABE63304.1"/>
    <property type="molecule type" value="Genomic_DNA"/>
</dbReference>
<reference evidence="1 2" key="1">
    <citation type="submission" date="2006-03" db="EMBL/GenBank/DDBJ databases">
        <title>Complete sequence of chromosome of Nitrobacter hamburgensis X14.</title>
        <authorList>
            <consortium name="US DOE Joint Genome Institute"/>
            <person name="Copeland A."/>
            <person name="Lucas S."/>
            <person name="Lapidus A."/>
            <person name="Barry K."/>
            <person name="Detter J.C."/>
            <person name="Glavina del Rio T."/>
            <person name="Hammon N."/>
            <person name="Israni S."/>
            <person name="Dalin E."/>
            <person name="Tice H."/>
            <person name="Pitluck S."/>
            <person name="Chain P."/>
            <person name="Malfatti S."/>
            <person name="Shin M."/>
            <person name="Vergez L."/>
            <person name="Schmutz J."/>
            <person name="Larimer F."/>
            <person name="Land M."/>
            <person name="Hauser L."/>
            <person name="Kyrpides N."/>
            <person name="Ivanova N."/>
            <person name="Ward B."/>
            <person name="Arp D."/>
            <person name="Klotz M."/>
            <person name="Stein L."/>
            <person name="O'Mullan G."/>
            <person name="Starkenburg S."/>
            <person name="Sayavedra L."/>
            <person name="Poret-Peterson A.T."/>
            <person name="Gentry M.E."/>
            <person name="Bruce D."/>
            <person name="Richardson P."/>
        </authorList>
    </citation>
    <scope>NUCLEOTIDE SEQUENCE [LARGE SCALE GENOMIC DNA]</scope>
    <source>
        <strain evidence="2">DSM 10229 / NCIMB 13809 / X14</strain>
    </source>
</reference>
<dbReference type="STRING" id="323097.Nham_2522"/>
<gene>
    <name evidence="1" type="ordered locus">Nham_2522</name>
</gene>
<dbReference type="HOGENOM" id="CLU_2155673_0_0_5"/>
<protein>
    <submittedName>
        <fullName evidence="1">Uncharacterized protein</fullName>
    </submittedName>
</protein>
<dbReference type="OrthoDB" id="9964568at2"/>
<dbReference type="AlphaFoldDB" id="Q1QKE3"/>
<organism evidence="1 2">
    <name type="scientific">Nitrobacter hamburgensis (strain DSM 10229 / NCIMB 13809 / X14)</name>
    <dbReference type="NCBI Taxonomy" id="323097"/>
    <lineage>
        <taxon>Bacteria</taxon>
        <taxon>Pseudomonadati</taxon>
        <taxon>Pseudomonadota</taxon>
        <taxon>Alphaproteobacteria</taxon>
        <taxon>Hyphomicrobiales</taxon>
        <taxon>Nitrobacteraceae</taxon>
        <taxon>Nitrobacter</taxon>
    </lineage>
</organism>
<evidence type="ECO:0000313" key="2">
    <source>
        <dbReference type="Proteomes" id="UP000001953"/>
    </source>
</evidence>
<dbReference type="RefSeq" id="WP_011510971.1">
    <property type="nucleotide sequence ID" value="NC_007964.1"/>
</dbReference>